<gene>
    <name evidence="2" type="ORF">HKBW3S34_00312</name>
</gene>
<dbReference type="Pfam" id="PF01208">
    <property type="entry name" value="URO-D"/>
    <property type="match status" value="1"/>
</dbReference>
<keyword evidence="3" id="KW-1185">Reference proteome</keyword>
<evidence type="ECO:0000313" key="3">
    <source>
        <dbReference type="Proteomes" id="UP000588083"/>
    </source>
</evidence>
<sequence>MDTQNILPFGTPEKVCQEVKKRHLDFAPGSGYVFNPGHNIQDNVPSANILAMFVAAAKYGSCPIDIDS</sequence>
<dbReference type="SUPFAM" id="SSF51726">
    <property type="entry name" value="UROD/MetE-like"/>
    <property type="match status" value="1"/>
</dbReference>
<dbReference type="GO" id="GO:0006779">
    <property type="term" value="P:porphyrin-containing compound biosynthetic process"/>
    <property type="evidence" value="ECO:0007669"/>
    <property type="project" value="InterPro"/>
</dbReference>
<organism evidence="2 3">
    <name type="scientific">Candidatus Hakubella thermalkaliphila</name>
    <dbReference type="NCBI Taxonomy" id="2754717"/>
    <lineage>
        <taxon>Bacteria</taxon>
        <taxon>Bacillati</taxon>
        <taxon>Actinomycetota</taxon>
        <taxon>Actinomycetota incertae sedis</taxon>
        <taxon>Candidatus Hakubellales</taxon>
        <taxon>Candidatus Hakubellaceae</taxon>
        <taxon>Candidatus Hakubella</taxon>
    </lineage>
</organism>
<evidence type="ECO:0000259" key="1">
    <source>
        <dbReference type="Pfam" id="PF01208"/>
    </source>
</evidence>
<proteinExistence type="predicted"/>
<dbReference type="Gene3D" id="3.20.20.210">
    <property type="match status" value="1"/>
</dbReference>
<dbReference type="InterPro" id="IPR038071">
    <property type="entry name" value="UROD/MetE-like_sf"/>
</dbReference>
<name>A0A6V8P9N7_9ACTN</name>
<dbReference type="AlphaFoldDB" id="A0A6V8P9N7"/>
<comment type="caution">
    <text evidence="2">The sequence shown here is derived from an EMBL/GenBank/DDBJ whole genome shotgun (WGS) entry which is preliminary data.</text>
</comment>
<dbReference type="GO" id="GO:0004853">
    <property type="term" value="F:uroporphyrinogen decarboxylase activity"/>
    <property type="evidence" value="ECO:0007669"/>
    <property type="project" value="InterPro"/>
</dbReference>
<reference evidence="2 3" key="1">
    <citation type="journal article" date="2020" name="Front. Microbiol.">
        <title>Single-cell genomics of novel Actinobacteria with the Wood-Ljungdahl pathway discovered in a serpentinizing system.</title>
        <authorList>
            <person name="Merino N."/>
            <person name="Kawai M."/>
            <person name="Boyd E.S."/>
            <person name="Colman D.R."/>
            <person name="McGlynn S.E."/>
            <person name="Nealson K.H."/>
            <person name="Kurokawa K."/>
            <person name="Hongoh Y."/>
        </authorList>
    </citation>
    <scope>NUCLEOTIDE SEQUENCE [LARGE SCALE GENOMIC DNA]</scope>
    <source>
        <strain evidence="2 3">S34</strain>
    </source>
</reference>
<dbReference type="InterPro" id="IPR000257">
    <property type="entry name" value="Uroporphyrinogen_deCOase"/>
</dbReference>
<protein>
    <submittedName>
        <fullName evidence="2">Uroporphyrinogen decarboxylase</fullName>
    </submittedName>
</protein>
<feature type="domain" description="Uroporphyrinogen decarboxylase (URO-D)" evidence="1">
    <location>
        <begin position="5"/>
        <end position="59"/>
    </location>
</feature>
<accession>A0A6V8P9N7</accession>
<dbReference type="EMBL" id="BLRZ01000008">
    <property type="protein sequence ID" value="GFP29392.1"/>
    <property type="molecule type" value="Genomic_DNA"/>
</dbReference>
<dbReference type="Proteomes" id="UP000588083">
    <property type="component" value="Unassembled WGS sequence"/>
</dbReference>
<evidence type="ECO:0000313" key="2">
    <source>
        <dbReference type="EMBL" id="GFP29392.1"/>
    </source>
</evidence>